<organism evidence="1 2">
    <name type="scientific">Russula earlei</name>
    <dbReference type="NCBI Taxonomy" id="71964"/>
    <lineage>
        <taxon>Eukaryota</taxon>
        <taxon>Fungi</taxon>
        <taxon>Dikarya</taxon>
        <taxon>Basidiomycota</taxon>
        <taxon>Agaricomycotina</taxon>
        <taxon>Agaricomycetes</taxon>
        <taxon>Russulales</taxon>
        <taxon>Russulaceae</taxon>
        <taxon>Russula</taxon>
    </lineage>
</organism>
<evidence type="ECO:0000313" key="1">
    <source>
        <dbReference type="EMBL" id="KAI9507094.1"/>
    </source>
</evidence>
<dbReference type="Proteomes" id="UP001207468">
    <property type="component" value="Unassembled WGS sequence"/>
</dbReference>
<evidence type="ECO:0000313" key="2">
    <source>
        <dbReference type="Proteomes" id="UP001207468"/>
    </source>
</evidence>
<reference evidence="1" key="1">
    <citation type="submission" date="2021-03" db="EMBL/GenBank/DDBJ databases">
        <title>Evolutionary priming and transition to the ectomycorrhizal habit in an iconic lineage of mushroom-forming fungi: is preadaptation a requirement?</title>
        <authorList>
            <consortium name="DOE Joint Genome Institute"/>
            <person name="Looney B.P."/>
            <person name="Miyauchi S."/>
            <person name="Morin E."/>
            <person name="Drula E."/>
            <person name="Courty P.E."/>
            <person name="Chicoki N."/>
            <person name="Fauchery L."/>
            <person name="Kohler A."/>
            <person name="Kuo A."/>
            <person name="LaButti K."/>
            <person name="Pangilinan J."/>
            <person name="Lipzen A."/>
            <person name="Riley R."/>
            <person name="Andreopoulos W."/>
            <person name="He G."/>
            <person name="Johnson J."/>
            <person name="Barry K.W."/>
            <person name="Grigoriev I.V."/>
            <person name="Nagy L."/>
            <person name="Hibbett D."/>
            <person name="Henrissat B."/>
            <person name="Matheny P.B."/>
            <person name="Labbe J."/>
            <person name="Martin A.F."/>
        </authorList>
    </citation>
    <scope>NUCLEOTIDE SEQUENCE</scope>
    <source>
        <strain evidence="1">BPL698</strain>
    </source>
</reference>
<name>A0ACC0U5Y3_9AGAM</name>
<sequence>MADQLDQSTHPRPLDKGKAKAQASNAFESHQPTEITPLLASRSYVIIADDDDILQSASRSNDRGSLLSTLTTVFLITLSISILLVLLLLSLAFSYAAKASQLSEDDILHTGLAFHGPDAIKVLNVSIHGDVWMRLDGHVGFDAGETIGVKPSLDDSFWLDLWKAIGRWGIRNLDTVSLTLSSINISSRYDPSEQLASVEVPPFQIPLTANPPEDASWLTPISLPVHIHPSRNISAWFKFASESWRRGYAIAQATVSRAGIQGGTLRRSSWRNALRMDRSNVTVGLHMKIPALPSLPVPGSGRTISDFVHLTNFSLSSRAHDLIIDAAATMVNPAPSIITFTSPPLPFVIWIPPPLATIDHSLVPLASVTAEPFNLTHPNITLSLRGKVLPIPLSATPALSSLLSDYLSGIDHPISITSSLELFSNYTSHTKFPAPVPRPELLRNVTIEDMRIHASGTTILASGIVHARIAFPEGVDVTLFVNRILPDALVFDGPLPTASLPVSPSSAGTTTKRSTKDMARINGNRDDGDDDDDDDDDIPPAPPLPSPLPSHAFARVRPDAWLSALSARTAPRRDWNERGNTTLSLSAWFVDVPLEVLPGREREFRSFVTKVIFSPGEGAVAGVQGVAAVGVRVAGRGGMVLTGLPFRGSVRVGKKG</sequence>
<comment type="caution">
    <text evidence="1">The sequence shown here is derived from an EMBL/GenBank/DDBJ whole genome shotgun (WGS) entry which is preliminary data.</text>
</comment>
<proteinExistence type="predicted"/>
<keyword evidence="2" id="KW-1185">Reference proteome</keyword>
<gene>
    <name evidence="1" type="ORF">F5148DRAFT_1015432</name>
</gene>
<accession>A0ACC0U5Y3</accession>
<protein>
    <submittedName>
        <fullName evidence="1">Uncharacterized protein</fullName>
    </submittedName>
</protein>
<dbReference type="EMBL" id="JAGFNK010000140">
    <property type="protein sequence ID" value="KAI9507094.1"/>
    <property type="molecule type" value="Genomic_DNA"/>
</dbReference>